<evidence type="ECO:0000313" key="2">
    <source>
        <dbReference type="Proteomes" id="UP000276133"/>
    </source>
</evidence>
<dbReference type="Proteomes" id="UP000276133">
    <property type="component" value="Unassembled WGS sequence"/>
</dbReference>
<evidence type="ECO:0000313" key="1">
    <source>
        <dbReference type="EMBL" id="RNA25349.1"/>
    </source>
</evidence>
<dbReference type="EMBL" id="REGN01002937">
    <property type="protein sequence ID" value="RNA25349.1"/>
    <property type="molecule type" value="Genomic_DNA"/>
</dbReference>
<comment type="caution">
    <text evidence="1">The sequence shown here is derived from an EMBL/GenBank/DDBJ whole genome shotgun (WGS) entry which is preliminary data.</text>
</comment>
<protein>
    <submittedName>
        <fullName evidence="1">Uncharacterized protein</fullName>
    </submittedName>
</protein>
<sequence length="120" mass="13704">MTIIPPYPSEVTSKPKTRSIPILSKIPWIAVALAQSSFRIARWLRLQSSHLFTNLITLSQIFSDLLLAKNDTGIVSKSFLLEENHHLANDERKLEINQNKLPVKEIDNQSILVLIIKNNY</sequence>
<dbReference type="AlphaFoldDB" id="A0A3M7RPE2"/>
<organism evidence="1 2">
    <name type="scientific">Brachionus plicatilis</name>
    <name type="common">Marine rotifer</name>
    <name type="synonym">Brachionus muelleri</name>
    <dbReference type="NCBI Taxonomy" id="10195"/>
    <lineage>
        <taxon>Eukaryota</taxon>
        <taxon>Metazoa</taxon>
        <taxon>Spiralia</taxon>
        <taxon>Gnathifera</taxon>
        <taxon>Rotifera</taxon>
        <taxon>Eurotatoria</taxon>
        <taxon>Monogononta</taxon>
        <taxon>Pseudotrocha</taxon>
        <taxon>Ploima</taxon>
        <taxon>Brachionidae</taxon>
        <taxon>Brachionus</taxon>
    </lineage>
</organism>
<reference evidence="1 2" key="1">
    <citation type="journal article" date="2018" name="Sci. Rep.">
        <title>Genomic signatures of local adaptation to the degree of environmental predictability in rotifers.</title>
        <authorList>
            <person name="Franch-Gras L."/>
            <person name="Hahn C."/>
            <person name="Garcia-Roger E.M."/>
            <person name="Carmona M.J."/>
            <person name="Serra M."/>
            <person name="Gomez A."/>
        </authorList>
    </citation>
    <scope>NUCLEOTIDE SEQUENCE [LARGE SCALE GENOMIC DNA]</scope>
    <source>
        <strain evidence="1">HYR1</strain>
    </source>
</reference>
<keyword evidence="2" id="KW-1185">Reference proteome</keyword>
<gene>
    <name evidence="1" type="ORF">BpHYR1_016145</name>
</gene>
<accession>A0A3M7RPE2</accession>
<proteinExistence type="predicted"/>
<name>A0A3M7RPE2_BRAPC</name>